<organism evidence="2 3">
    <name type="scientific">Mugilogobius chulae</name>
    <name type="common">yellowstripe goby</name>
    <dbReference type="NCBI Taxonomy" id="88201"/>
    <lineage>
        <taxon>Eukaryota</taxon>
        <taxon>Metazoa</taxon>
        <taxon>Chordata</taxon>
        <taxon>Craniata</taxon>
        <taxon>Vertebrata</taxon>
        <taxon>Euteleostomi</taxon>
        <taxon>Actinopterygii</taxon>
        <taxon>Neopterygii</taxon>
        <taxon>Teleostei</taxon>
        <taxon>Neoteleostei</taxon>
        <taxon>Acanthomorphata</taxon>
        <taxon>Gobiaria</taxon>
        <taxon>Gobiiformes</taxon>
        <taxon>Gobioidei</taxon>
        <taxon>Gobiidae</taxon>
        <taxon>Gobionellinae</taxon>
        <taxon>Mugilogobius</taxon>
    </lineage>
</organism>
<dbReference type="EMBL" id="JBBPFD010000002">
    <property type="protein sequence ID" value="KAK7938381.1"/>
    <property type="molecule type" value="Genomic_DNA"/>
</dbReference>
<feature type="region of interest" description="Disordered" evidence="1">
    <location>
        <begin position="16"/>
        <end position="85"/>
    </location>
</feature>
<protein>
    <submittedName>
        <fullName evidence="2">Uncharacterized protein</fullName>
    </submittedName>
</protein>
<name>A0AAW0PRI0_9GOBI</name>
<proteinExistence type="predicted"/>
<keyword evidence="3" id="KW-1185">Reference proteome</keyword>
<evidence type="ECO:0000256" key="1">
    <source>
        <dbReference type="SAM" id="MobiDB-lite"/>
    </source>
</evidence>
<evidence type="ECO:0000313" key="2">
    <source>
        <dbReference type="EMBL" id="KAK7938381.1"/>
    </source>
</evidence>
<reference evidence="3" key="1">
    <citation type="submission" date="2024-04" db="EMBL/GenBank/DDBJ databases">
        <title>Salinicola lusitanus LLJ914,a marine bacterium isolated from the Okinawa Trough.</title>
        <authorList>
            <person name="Li J."/>
        </authorList>
    </citation>
    <scope>NUCLEOTIDE SEQUENCE [LARGE SCALE GENOMIC DNA]</scope>
</reference>
<accession>A0AAW0PRI0</accession>
<dbReference type="Proteomes" id="UP001460270">
    <property type="component" value="Unassembled WGS sequence"/>
</dbReference>
<sequence length="85" mass="9987">MNQVHARRHLQYIKTMHMKDPEPELELEPIEDCSPQPKPPLRPHKKQQTTSQIMNLTEPEPHKQLRPQKQPTIPHLLKSINPVHA</sequence>
<evidence type="ECO:0000313" key="3">
    <source>
        <dbReference type="Proteomes" id="UP001460270"/>
    </source>
</evidence>
<gene>
    <name evidence="2" type="ORF">WMY93_001707</name>
</gene>
<dbReference type="AlphaFoldDB" id="A0AAW0PRI0"/>
<comment type="caution">
    <text evidence="2">The sequence shown here is derived from an EMBL/GenBank/DDBJ whole genome shotgun (WGS) entry which is preliminary data.</text>
</comment>